<evidence type="ECO:0008006" key="4">
    <source>
        <dbReference type="Google" id="ProtNLM"/>
    </source>
</evidence>
<name>A0A543BQD7_9MICO</name>
<feature type="transmembrane region" description="Helical" evidence="1">
    <location>
        <begin position="20"/>
        <end position="38"/>
    </location>
</feature>
<organism evidence="2 3">
    <name type="scientific">Microbacterium saperdae</name>
    <dbReference type="NCBI Taxonomy" id="69368"/>
    <lineage>
        <taxon>Bacteria</taxon>
        <taxon>Bacillati</taxon>
        <taxon>Actinomycetota</taxon>
        <taxon>Actinomycetes</taxon>
        <taxon>Micrococcales</taxon>
        <taxon>Microbacteriaceae</taxon>
        <taxon>Microbacterium</taxon>
    </lineage>
</organism>
<dbReference type="EMBL" id="VFOX01000001">
    <property type="protein sequence ID" value="TQL87037.1"/>
    <property type="molecule type" value="Genomic_DNA"/>
</dbReference>
<feature type="transmembrane region" description="Helical" evidence="1">
    <location>
        <begin position="145"/>
        <end position="163"/>
    </location>
</feature>
<proteinExistence type="predicted"/>
<feature type="transmembrane region" description="Helical" evidence="1">
    <location>
        <begin position="69"/>
        <end position="86"/>
    </location>
</feature>
<sequence length="191" mass="19174">MASDVGARRPDHVVALSEVLHVFALAAALVGAGSLTLIRRGVGLPEVAAAALMFIGMADAMTLALLPPIMWFAVMLPAALALAARCRSSRGGEAAAGGRSSVLTGHLALGLVSTAALILLMTTMTPGSVAAPAGHAHGGSAMMPQMMGGAFGIGALLLGAIALRAERSWAHRLHHVTMAASTVAMSAIVIL</sequence>
<keyword evidence="1" id="KW-0472">Membrane</keyword>
<evidence type="ECO:0000313" key="2">
    <source>
        <dbReference type="EMBL" id="TQL87037.1"/>
    </source>
</evidence>
<keyword evidence="1" id="KW-0812">Transmembrane</keyword>
<evidence type="ECO:0000313" key="3">
    <source>
        <dbReference type="Proteomes" id="UP000317209"/>
    </source>
</evidence>
<dbReference type="Proteomes" id="UP000317209">
    <property type="component" value="Unassembled WGS sequence"/>
</dbReference>
<accession>A0A543BQD7</accession>
<keyword evidence="1" id="KW-1133">Transmembrane helix</keyword>
<feature type="transmembrane region" description="Helical" evidence="1">
    <location>
        <begin position="107"/>
        <end position="125"/>
    </location>
</feature>
<reference evidence="2 3" key="1">
    <citation type="submission" date="2019-06" db="EMBL/GenBank/DDBJ databases">
        <title>Sequencing the genomes of 1000 actinobacteria strains.</title>
        <authorList>
            <person name="Klenk H.-P."/>
        </authorList>
    </citation>
    <scope>NUCLEOTIDE SEQUENCE [LARGE SCALE GENOMIC DNA]</scope>
    <source>
        <strain evidence="2 3">DSM 20169</strain>
    </source>
</reference>
<gene>
    <name evidence="2" type="ORF">FB560_2704</name>
</gene>
<dbReference type="AlphaFoldDB" id="A0A543BQD7"/>
<comment type="caution">
    <text evidence="2">The sequence shown here is derived from an EMBL/GenBank/DDBJ whole genome shotgun (WGS) entry which is preliminary data.</text>
</comment>
<protein>
    <recommendedName>
        <fullName evidence="4">DUF5134 domain-containing protein</fullName>
    </recommendedName>
</protein>
<evidence type="ECO:0000256" key="1">
    <source>
        <dbReference type="SAM" id="Phobius"/>
    </source>
</evidence>
<keyword evidence="3" id="KW-1185">Reference proteome</keyword>